<keyword evidence="2" id="KW-0472">Membrane</keyword>
<gene>
    <name evidence="3" type="ORF">Q8A49_04135</name>
</gene>
<organism evidence="3 4">
    <name type="scientific">Nocardiopsis tropica</name>
    <dbReference type="NCBI Taxonomy" id="109330"/>
    <lineage>
        <taxon>Bacteria</taxon>
        <taxon>Bacillati</taxon>
        <taxon>Actinomycetota</taxon>
        <taxon>Actinomycetes</taxon>
        <taxon>Streptosporangiales</taxon>
        <taxon>Nocardiopsidaceae</taxon>
        <taxon>Nocardiopsis</taxon>
    </lineage>
</organism>
<feature type="transmembrane region" description="Helical" evidence="2">
    <location>
        <begin position="48"/>
        <end position="74"/>
    </location>
</feature>
<protein>
    <submittedName>
        <fullName evidence="3">Cytochrome c biogenesis CcdA family protein</fullName>
    </submittedName>
</protein>
<dbReference type="Proteomes" id="UP001348641">
    <property type="component" value="Unassembled WGS sequence"/>
</dbReference>
<feature type="transmembrane region" description="Helical" evidence="2">
    <location>
        <begin position="254"/>
        <end position="275"/>
    </location>
</feature>
<evidence type="ECO:0000313" key="4">
    <source>
        <dbReference type="Proteomes" id="UP001348641"/>
    </source>
</evidence>
<evidence type="ECO:0000256" key="1">
    <source>
        <dbReference type="SAM" id="MobiDB-lite"/>
    </source>
</evidence>
<feature type="transmembrane region" description="Helical" evidence="2">
    <location>
        <begin position="12"/>
        <end position="36"/>
    </location>
</feature>
<dbReference type="PANTHER" id="PTHR31272:SF4">
    <property type="entry name" value="CYTOCHROME C-TYPE BIOGENESIS PROTEIN HI_1454-RELATED"/>
    <property type="match status" value="1"/>
</dbReference>
<sequence length="331" mass="33570">MGELLFGTTLVASFLAGFVALLAPCCVSVMLPAYFATGFRSPGRVVGATLVFAAGIAAIIVPIGLGAAAVSAALSRYHSLLFGIGGALMLVAGVLVLAGVKLALPMPTGGAPMGKGIGSTFALGAFSGIASACCAPVLAGVVMLSGAASSWLAALGVALTYVAGMVAPLMVLALLWDRHTARAERFLRGRSVRLRLGRHEHVLTVGTAATGVLLVAMGVITLISAVKGPGVSNDGWQVRMSGWLQHLAAQVTDAVSWLPGIVFALILLAAAVFVVRRALRPRIRPTGEPAAPTPTDTTAAPEAPGSCCGTDTTDTPAAPTTVERSAEDEHR</sequence>
<evidence type="ECO:0000256" key="2">
    <source>
        <dbReference type="SAM" id="Phobius"/>
    </source>
</evidence>
<feature type="transmembrane region" description="Helical" evidence="2">
    <location>
        <begin position="80"/>
        <end position="100"/>
    </location>
</feature>
<accession>A0ABU7KK74</accession>
<feature type="transmembrane region" description="Helical" evidence="2">
    <location>
        <begin position="151"/>
        <end position="176"/>
    </location>
</feature>
<proteinExistence type="predicted"/>
<feature type="transmembrane region" description="Helical" evidence="2">
    <location>
        <begin position="121"/>
        <end position="145"/>
    </location>
</feature>
<dbReference type="PANTHER" id="PTHR31272">
    <property type="entry name" value="CYTOCHROME C-TYPE BIOGENESIS PROTEIN HI_1454-RELATED"/>
    <property type="match status" value="1"/>
</dbReference>
<dbReference type="InterPro" id="IPR051790">
    <property type="entry name" value="Cytochrome_c-biogenesis_DsbD"/>
</dbReference>
<comment type="caution">
    <text evidence="3">The sequence shown here is derived from an EMBL/GenBank/DDBJ whole genome shotgun (WGS) entry which is preliminary data.</text>
</comment>
<evidence type="ECO:0000313" key="3">
    <source>
        <dbReference type="EMBL" id="MEE2049678.1"/>
    </source>
</evidence>
<feature type="compositionally biased region" description="Low complexity" evidence="1">
    <location>
        <begin position="286"/>
        <end position="321"/>
    </location>
</feature>
<name>A0ABU7KK74_9ACTN</name>
<dbReference type="EMBL" id="JAUUCC010000006">
    <property type="protein sequence ID" value="MEE2049678.1"/>
    <property type="molecule type" value="Genomic_DNA"/>
</dbReference>
<feature type="transmembrane region" description="Helical" evidence="2">
    <location>
        <begin position="202"/>
        <end position="226"/>
    </location>
</feature>
<keyword evidence="2" id="KW-0812">Transmembrane</keyword>
<dbReference type="RefSeq" id="WP_330156940.1">
    <property type="nucleotide sequence ID" value="NZ_BAAAJA010000005.1"/>
</dbReference>
<keyword evidence="2" id="KW-1133">Transmembrane helix</keyword>
<reference evidence="3 4" key="1">
    <citation type="submission" date="2023-07" db="EMBL/GenBank/DDBJ databases">
        <authorList>
            <person name="Girao M."/>
            <person name="Carvalho M.F."/>
        </authorList>
    </citation>
    <scope>NUCLEOTIDE SEQUENCE [LARGE SCALE GENOMIC DNA]</scope>
    <source>
        <strain evidence="3 4">66/93</strain>
    </source>
</reference>
<feature type="region of interest" description="Disordered" evidence="1">
    <location>
        <begin position="284"/>
        <end position="331"/>
    </location>
</feature>